<evidence type="ECO:0000313" key="3">
    <source>
        <dbReference type="Proteomes" id="UP000245591"/>
    </source>
</evidence>
<name>A0A2U1J4T9_SMIAN</name>
<protein>
    <recommendedName>
        <fullName evidence="4">Carbohydrate-binding module family 19 domain-containing protein</fullName>
    </recommendedName>
</protein>
<dbReference type="Proteomes" id="UP000245591">
    <property type="component" value="Unassembled WGS sequence"/>
</dbReference>
<comment type="caution">
    <text evidence="2">The sequence shown here is derived from an EMBL/GenBank/DDBJ whole genome shotgun (WGS) entry which is preliminary data.</text>
</comment>
<keyword evidence="1" id="KW-0732">Signal</keyword>
<dbReference type="AlphaFoldDB" id="A0A2U1J4T9"/>
<reference evidence="2 3" key="1">
    <citation type="journal article" date="2018" name="MBio">
        <title>Comparative Genomics Reveals the Core Gene Toolbox for the Fungus-Insect Symbiosis.</title>
        <authorList>
            <person name="Wang Y."/>
            <person name="Stata M."/>
            <person name="Wang W."/>
            <person name="Stajich J.E."/>
            <person name="White M.M."/>
            <person name="Moncalvo J.M."/>
        </authorList>
    </citation>
    <scope>NUCLEOTIDE SEQUENCE [LARGE SCALE GENOMIC DNA]</scope>
    <source>
        <strain evidence="2 3">AUS-126-30</strain>
    </source>
</reference>
<keyword evidence="3" id="KW-1185">Reference proteome</keyword>
<sequence>MKHYGNIMFLALCEILYFTANIHVVSGQTTVAVGANNIQENSINHALKTKVDTGAVNVIASSIRTVVKVDNKKVVPISGVLVDTSVGGDEMTPTIAPKTSKESTNIIDASSESAATVGNVINPGSSINPCTEKGKSTCSAEGAEVFYSCDGVKWVKSICGAGTVCKMKSNTEAICVDPSVQLKPDEVASNPTKLPCDASGKTMCDSTNVSGYFLCDQGFWASQKCAGTNVCKMKSDTEAVCVDPSVQFKTDEVASNSTKIACDNNGGTMCDSTNVSGYFLCDQGFWVSQKCTGSNVCKVGKGNKVVCVDKAAANIDTDNGTGNSTSIPCEVNGQTKCDVVNPNGYFLCGQGFWVNQKCSGDNVCKVGKDGKVICVDKAAADIKTESCRIIGESRCSKETKTVYEKCIGNEWTRFNCDGDNICGIKDNSAVCYNPKKGGLEGVVKDPCDKEGQQKCSDTNDNMYKQCVSGNWANFTCSKDTVCRIVGGNDQIGCFDPNNSDLPSNKEIIISDQKSSAISTQSANVVLQNRPINKQSAYWSAVDFNISGVPYWRKSKFLVFLLKGTIGQLILANRRAEAGNDHNGTVVLRVTMGRTMVWRKMRGSSF</sequence>
<gene>
    <name evidence="2" type="ORF">BB558_003885</name>
</gene>
<proteinExistence type="predicted"/>
<dbReference type="EMBL" id="MBFU01000365">
    <property type="protein sequence ID" value="PWA00065.1"/>
    <property type="molecule type" value="Genomic_DNA"/>
</dbReference>
<accession>A0A2U1J4T9</accession>
<feature type="chain" id="PRO_5015489628" description="Carbohydrate-binding module family 19 domain-containing protein" evidence="1">
    <location>
        <begin position="28"/>
        <end position="605"/>
    </location>
</feature>
<evidence type="ECO:0000313" key="2">
    <source>
        <dbReference type="EMBL" id="PWA00065.1"/>
    </source>
</evidence>
<organism evidence="2 3">
    <name type="scientific">Smittium angustum</name>
    <dbReference type="NCBI Taxonomy" id="133377"/>
    <lineage>
        <taxon>Eukaryota</taxon>
        <taxon>Fungi</taxon>
        <taxon>Fungi incertae sedis</taxon>
        <taxon>Zoopagomycota</taxon>
        <taxon>Kickxellomycotina</taxon>
        <taxon>Harpellomycetes</taxon>
        <taxon>Harpellales</taxon>
        <taxon>Legeriomycetaceae</taxon>
        <taxon>Smittium</taxon>
    </lineage>
</organism>
<feature type="signal peptide" evidence="1">
    <location>
        <begin position="1"/>
        <end position="27"/>
    </location>
</feature>
<evidence type="ECO:0000256" key="1">
    <source>
        <dbReference type="SAM" id="SignalP"/>
    </source>
</evidence>
<evidence type="ECO:0008006" key="4">
    <source>
        <dbReference type="Google" id="ProtNLM"/>
    </source>
</evidence>